<evidence type="ECO:0000313" key="3">
    <source>
        <dbReference type="EMBL" id="MFC4823299.1"/>
    </source>
</evidence>
<gene>
    <name evidence="3" type="ORF">ACFO9K_03385</name>
</gene>
<reference evidence="3 4" key="1">
    <citation type="journal article" date="2019" name="Int. J. Syst. Evol. Microbiol.">
        <title>The Global Catalogue of Microorganisms (GCM) 10K type strain sequencing project: providing services to taxonomists for standard genome sequencing and annotation.</title>
        <authorList>
            <consortium name="The Broad Institute Genomics Platform"/>
            <consortium name="The Broad Institute Genome Sequencing Center for Infectious Disease"/>
            <person name="Wu L."/>
            <person name="Ma J."/>
        </authorList>
    </citation>
    <scope>NUCLEOTIDE SEQUENCE [LARGE SCALE GENOMIC DNA]</scope>
    <source>
        <strain evidence="3 4">XZYJ18</strain>
    </source>
</reference>
<feature type="domain" description="C2H2-type" evidence="2">
    <location>
        <begin position="19"/>
        <end position="40"/>
    </location>
</feature>
<evidence type="ECO:0000259" key="2">
    <source>
        <dbReference type="PROSITE" id="PS00028"/>
    </source>
</evidence>
<feature type="region of interest" description="Disordered" evidence="1">
    <location>
        <begin position="61"/>
        <end position="86"/>
    </location>
</feature>
<dbReference type="GeneID" id="73045653"/>
<evidence type="ECO:0000256" key="1">
    <source>
        <dbReference type="SAM" id="MobiDB-lite"/>
    </source>
</evidence>
<protein>
    <recommendedName>
        <fullName evidence="2">C2H2-type domain-containing protein</fullName>
    </recommendedName>
</protein>
<proteinExistence type="predicted"/>
<accession>A0ABD5PXW6</accession>
<dbReference type="Proteomes" id="UP001595945">
    <property type="component" value="Unassembled WGS sequence"/>
</dbReference>
<dbReference type="PROSITE" id="PS00028">
    <property type="entry name" value="ZINC_FINGER_C2H2_1"/>
    <property type="match status" value="1"/>
</dbReference>
<name>A0ABD5PXW6_9EURY</name>
<sequence length="86" mass="9350">MAIQDRATQRRERQLLTACPACGEDLSGKTKTSDHFLRDHLPEDFGLTPLGEIREGTAKPLFEDTSEISPDSAPEKRVLADGGASP</sequence>
<evidence type="ECO:0000313" key="4">
    <source>
        <dbReference type="Proteomes" id="UP001595945"/>
    </source>
</evidence>
<comment type="caution">
    <text evidence="3">The sequence shown here is derived from an EMBL/GenBank/DDBJ whole genome shotgun (WGS) entry which is preliminary data.</text>
</comment>
<dbReference type="EMBL" id="JBHSHT010000001">
    <property type="protein sequence ID" value="MFC4823299.1"/>
    <property type="molecule type" value="Genomic_DNA"/>
</dbReference>
<dbReference type="RefSeq" id="WP_254267220.1">
    <property type="nucleotide sequence ID" value="NZ_CP100400.1"/>
</dbReference>
<organism evidence="3 4">
    <name type="scientific">Halorussus aquaticus</name>
    <dbReference type="NCBI Taxonomy" id="2953748"/>
    <lineage>
        <taxon>Archaea</taxon>
        <taxon>Methanobacteriati</taxon>
        <taxon>Methanobacteriota</taxon>
        <taxon>Stenosarchaea group</taxon>
        <taxon>Halobacteria</taxon>
        <taxon>Halobacteriales</taxon>
        <taxon>Haladaptataceae</taxon>
        <taxon>Halorussus</taxon>
    </lineage>
</organism>
<dbReference type="InterPro" id="IPR013087">
    <property type="entry name" value="Znf_C2H2_type"/>
</dbReference>
<keyword evidence="4" id="KW-1185">Reference proteome</keyword>
<dbReference type="AlphaFoldDB" id="A0ABD5PXW6"/>